<evidence type="ECO:0000313" key="2">
    <source>
        <dbReference type="EMBL" id="TNV84128.1"/>
    </source>
</evidence>
<proteinExistence type="predicted"/>
<reference evidence="2" key="1">
    <citation type="submission" date="2019-06" db="EMBL/GenBank/DDBJ databases">
        <authorList>
            <person name="Zheng W."/>
        </authorList>
    </citation>
    <scope>NUCLEOTIDE SEQUENCE</scope>
    <source>
        <strain evidence="2">QDHG01</strain>
    </source>
</reference>
<protein>
    <submittedName>
        <fullName evidence="2">Uncharacterized protein</fullName>
    </submittedName>
</protein>
<name>A0A8J8NYS6_HALGN</name>
<gene>
    <name evidence="2" type="ORF">FGO68_gene4471</name>
</gene>
<evidence type="ECO:0000256" key="1">
    <source>
        <dbReference type="SAM" id="MobiDB-lite"/>
    </source>
</evidence>
<evidence type="ECO:0000313" key="3">
    <source>
        <dbReference type="Proteomes" id="UP000785679"/>
    </source>
</evidence>
<feature type="region of interest" description="Disordered" evidence="1">
    <location>
        <begin position="82"/>
        <end position="104"/>
    </location>
</feature>
<comment type="caution">
    <text evidence="2">The sequence shown here is derived from an EMBL/GenBank/DDBJ whole genome shotgun (WGS) entry which is preliminary data.</text>
</comment>
<accession>A0A8J8NYS6</accession>
<dbReference type="EMBL" id="RRYP01003112">
    <property type="protein sequence ID" value="TNV84128.1"/>
    <property type="molecule type" value="Genomic_DNA"/>
</dbReference>
<dbReference type="Proteomes" id="UP000785679">
    <property type="component" value="Unassembled WGS sequence"/>
</dbReference>
<sequence length="104" mass="11686">MSKLSSGLSVFKSSTLAMPSELTSTYSCLLFKKRKCCFWNSQTIKSVNWSTNWNWCRSTRSLMCTCSLNCGAWSWEGSGAKISSQGAKRGRERQQPMGLDVRVI</sequence>
<dbReference type="AlphaFoldDB" id="A0A8J8NYS6"/>
<keyword evidence="3" id="KW-1185">Reference proteome</keyword>
<organism evidence="2 3">
    <name type="scientific">Halteria grandinella</name>
    <dbReference type="NCBI Taxonomy" id="5974"/>
    <lineage>
        <taxon>Eukaryota</taxon>
        <taxon>Sar</taxon>
        <taxon>Alveolata</taxon>
        <taxon>Ciliophora</taxon>
        <taxon>Intramacronucleata</taxon>
        <taxon>Spirotrichea</taxon>
        <taxon>Stichotrichia</taxon>
        <taxon>Sporadotrichida</taxon>
        <taxon>Halteriidae</taxon>
        <taxon>Halteria</taxon>
    </lineage>
</organism>